<dbReference type="Gene3D" id="1.10.630.10">
    <property type="entry name" value="Cytochrome P450"/>
    <property type="match status" value="1"/>
</dbReference>
<feature type="binding site" description="axial binding residue" evidence="8">
    <location>
        <position position="495"/>
    </location>
    <ligand>
        <name>heme</name>
        <dbReference type="ChEBI" id="CHEBI:30413"/>
    </ligand>
    <ligandPart>
        <name>Fe</name>
        <dbReference type="ChEBI" id="CHEBI:18248"/>
    </ligandPart>
</feature>
<gene>
    <name evidence="11" type="ORF">URODEC1_LOCUS18076</name>
</gene>
<keyword evidence="10" id="KW-1133">Transmembrane helix</keyword>
<dbReference type="CDD" id="cd11076">
    <property type="entry name" value="CYP78"/>
    <property type="match status" value="1"/>
</dbReference>
<feature type="transmembrane region" description="Helical" evidence="10">
    <location>
        <begin position="35"/>
        <end position="55"/>
    </location>
</feature>
<keyword evidence="4 8" id="KW-0479">Metal-binding</keyword>
<dbReference type="PRINTS" id="PR00385">
    <property type="entry name" value="P450"/>
</dbReference>
<comment type="similarity">
    <text evidence="2 9">Belongs to the cytochrome P450 family.</text>
</comment>
<protein>
    <recommendedName>
        <fullName evidence="13">Cytochrome P450</fullName>
    </recommendedName>
</protein>
<evidence type="ECO:0000256" key="10">
    <source>
        <dbReference type="SAM" id="Phobius"/>
    </source>
</evidence>
<keyword evidence="10" id="KW-0812">Transmembrane</keyword>
<sequence length="554" mass="58665">MAIATAASSCTDATWWAYALPALLGADTLCAHPALLAFALLLATATAALLAWAASPGGPAWAHGRGRLGATQIPGPRGLPVFGSIFSLSRGLPHRSLAAMAARASGAGPRAMELMAFSVGSTPAVVSSCPATAREVLAHPCFADRPVKRSARELMFARAIGFAPSGEYWRLLRRVASAHLFAPRRVAAHEPGRQADAAAMIRDVADEMAASGVVVLRRHLQHAALNNIMGSVFGRRYGADAEAEQLKGMVREGFELLGAFNWSDHLPWLAHLYDPSDVACRCAKLVPRVQAFVRGVIDEHRRRRSSQSSGAAAPDDNADFVDVLLSLDGDDKLADDDMVAVLWEMIFRGTDTTALLTEWCMAELVRHPAVQARLRAEVDGAVGGPGCGVPTDADVARMPYLQAVVKETLRAHPPGPLLSWARLATADVALSNGMVVPAGTTAMVNMWAITHDAAVWADPEAFKPERFLPSEGGADVDVRGGDLRLAPFGAGRRVCPGKNLGLATVTLWVARLVHAFEWALPDGAPPVCLDEVLKLSLEMKTPLAAAAVPRSAAA</sequence>
<comment type="cofactor">
    <cofactor evidence="1 8">
        <name>heme</name>
        <dbReference type="ChEBI" id="CHEBI:30413"/>
    </cofactor>
</comment>
<keyword evidence="6 8" id="KW-0408">Iron</keyword>
<keyword evidence="3 8" id="KW-0349">Heme</keyword>
<dbReference type="FunFam" id="1.10.630.10:FF:000016">
    <property type="entry name" value="Cytochrome P450 78A5"/>
    <property type="match status" value="1"/>
</dbReference>
<name>A0ABC8WWG5_9POAL</name>
<accession>A0ABC8WWG5</accession>
<dbReference type="PROSITE" id="PS00086">
    <property type="entry name" value="CYTOCHROME_P450"/>
    <property type="match status" value="1"/>
</dbReference>
<keyword evidence="10" id="KW-0472">Membrane</keyword>
<evidence type="ECO:0000313" key="12">
    <source>
        <dbReference type="Proteomes" id="UP001497457"/>
    </source>
</evidence>
<dbReference type="PANTHER" id="PTHR47946">
    <property type="entry name" value="CYTOCHROME P450 78A7-RELATED"/>
    <property type="match status" value="1"/>
</dbReference>
<dbReference type="SUPFAM" id="SSF48264">
    <property type="entry name" value="Cytochrome P450"/>
    <property type="match status" value="1"/>
</dbReference>
<evidence type="ECO:0000256" key="9">
    <source>
        <dbReference type="RuleBase" id="RU000461"/>
    </source>
</evidence>
<evidence type="ECO:0000313" key="11">
    <source>
        <dbReference type="EMBL" id="CAL4916574.1"/>
    </source>
</evidence>
<dbReference type="GO" id="GO:0046872">
    <property type="term" value="F:metal ion binding"/>
    <property type="evidence" value="ECO:0007669"/>
    <property type="project" value="UniProtKB-KW"/>
</dbReference>
<evidence type="ECO:0000256" key="2">
    <source>
        <dbReference type="ARBA" id="ARBA00010617"/>
    </source>
</evidence>
<proteinExistence type="inferred from homology"/>
<reference evidence="11" key="1">
    <citation type="submission" date="2024-10" db="EMBL/GenBank/DDBJ databases">
        <authorList>
            <person name="Ryan C."/>
        </authorList>
    </citation>
    <scope>NUCLEOTIDE SEQUENCE [LARGE SCALE GENOMIC DNA]</scope>
</reference>
<evidence type="ECO:0008006" key="13">
    <source>
        <dbReference type="Google" id="ProtNLM"/>
    </source>
</evidence>
<dbReference type="EMBL" id="OZ075123">
    <property type="protein sequence ID" value="CAL4916574.1"/>
    <property type="molecule type" value="Genomic_DNA"/>
</dbReference>
<dbReference type="Proteomes" id="UP001497457">
    <property type="component" value="Chromosome 13rd"/>
</dbReference>
<evidence type="ECO:0000256" key="3">
    <source>
        <dbReference type="ARBA" id="ARBA00022617"/>
    </source>
</evidence>
<dbReference type="Pfam" id="PF00067">
    <property type="entry name" value="p450"/>
    <property type="match status" value="1"/>
</dbReference>
<evidence type="ECO:0000256" key="8">
    <source>
        <dbReference type="PIRSR" id="PIRSR602401-1"/>
    </source>
</evidence>
<dbReference type="PANTHER" id="PTHR47946:SF6">
    <property type="entry name" value="CYTOCHROME P450 78A7"/>
    <property type="match status" value="1"/>
</dbReference>
<evidence type="ECO:0000256" key="1">
    <source>
        <dbReference type="ARBA" id="ARBA00001971"/>
    </source>
</evidence>
<dbReference type="InterPro" id="IPR051996">
    <property type="entry name" value="Cytochrome_P450_78A"/>
</dbReference>
<dbReference type="InterPro" id="IPR017972">
    <property type="entry name" value="Cyt_P450_CS"/>
</dbReference>
<evidence type="ECO:0000256" key="7">
    <source>
        <dbReference type="ARBA" id="ARBA00023033"/>
    </source>
</evidence>
<keyword evidence="7 9" id="KW-0503">Monooxygenase</keyword>
<evidence type="ECO:0000256" key="5">
    <source>
        <dbReference type="ARBA" id="ARBA00023002"/>
    </source>
</evidence>
<evidence type="ECO:0000256" key="4">
    <source>
        <dbReference type="ARBA" id="ARBA00022723"/>
    </source>
</evidence>
<dbReference type="InterPro" id="IPR001128">
    <property type="entry name" value="Cyt_P450"/>
</dbReference>
<keyword evidence="5 9" id="KW-0560">Oxidoreductase</keyword>
<dbReference type="AlphaFoldDB" id="A0ABC8WWG5"/>
<dbReference type="GO" id="GO:0004497">
    <property type="term" value="F:monooxygenase activity"/>
    <property type="evidence" value="ECO:0007669"/>
    <property type="project" value="UniProtKB-KW"/>
</dbReference>
<evidence type="ECO:0000256" key="6">
    <source>
        <dbReference type="ARBA" id="ARBA00023004"/>
    </source>
</evidence>
<dbReference type="InterPro" id="IPR002401">
    <property type="entry name" value="Cyt_P450_E_grp-I"/>
</dbReference>
<keyword evidence="12" id="KW-1185">Reference proteome</keyword>
<dbReference type="PRINTS" id="PR00463">
    <property type="entry name" value="EP450I"/>
</dbReference>
<dbReference type="InterPro" id="IPR036396">
    <property type="entry name" value="Cyt_P450_sf"/>
</dbReference>
<organism evidence="11 12">
    <name type="scientific">Urochloa decumbens</name>
    <dbReference type="NCBI Taxonomy" id="240449"/>
    <lineage>
        <taxon>Eukaryota</taxon>
        <taxon>Viridiplantae</taxon>
        <taxon>Streptophyta</taxon>
        <taxon>Embryophyta</taxon>
        <taxon>Tracheophyta</taxon>
        <taxon>Spermatophyta</taxon>
        <taxon>Magnoliopsida</taxon>
        <taxon>Liliopsida</taxon>
        <taxon>Poales</taxon>
        <taxon>Poaceae</taxon>
        <taxon>PACMAD clade</taxon>
        <taxon>Panicoideae</taxon>
        <taxon>Panicodae</taxon>
        <taxon>Paniceae</taxon>
        <taxon>Melinidinae</taxon>
        <taxon>Urochloa</taxon>
    </lineage>
</organism>